<reference evidence="2" key="1">
    <citation type="submission" date="2018-11" db="EMBL/GenBank/DDBJ databases">
        <authorList>
            <consortium name="Pathogen Informatics"/>
        </authorList>
    </citation>
    <scope>NUCLEOTIDE SEQUENCE</scope>
</reference>
<accession>A0A3S5FFH8</accession>
<proteinExistence type="predicted"/>
<organism evidence="2 3">
    <name type="scientific">Protopolystoma xenopodis</name>
    <dbReference type="NCBI Taxonomy" id="117903"/>
    <lineage>
        <taxon>Eukaryota</taxon>
        <taxon>Metazoa</taxon>
        <taxon>Spiralia</taxon>
        <taxon>Lophotrochozoa</taxon>
        <taxon>Platyhelminthes</taxon>
        <taxon>Monogenea</taxon>
        <taxon>Polyopisthocotylea</taxon>
        <taxon>Polystomatidea</taxon>
        <taxon>Polystomatidae</taxon>
        <taxon>Protopolystoma</taxon>
    </lineage>
</organism>
<dbReference type="EMBL" id="CAAALY010127680">
    <property type="protein sequence ID" value="VEL31892.1"/>
    <property type="molecule type" value="Genomic_DNA"/>
</dbReference>
<keyword evidence="3" id="KW-1185">Reference proteome</keyword>
<comment type="caution">
    <text evidence="2">The sequence shown here is derived from an EMBL/GenBank/DDBJ whole genome shotgun (WGS) entry which is preliminary data.</text>
</comment>
<gene>
    <name evidence="2" type="ORF">PXEA_LOCUS25332</name>
</gene>
<feature type="compositionally biased region" description="Acidic residues" evidence="1">
    <location>
        <begin position="57"/>
        <end position="66"/>
    </location>
</feature>
<evidence type="ECO:0000256" key="1">
    <source>
        <dbReference type="SAM" id="MobiDB-lite"/>
    </source>
</evidence>
<evidence type="ECO:0000313" key="2">
    <source>
        <dbReference type="EMBL" id="VEL31892.1"/>
    </source>
</evidence>
<dbReference type="AlphaFoldDB" id="A0A3S5FFH8"/>
<protein>
    <submittedName>
        <fullName evidence="2">Uncharacterized protein</fullName>
    </submittedName>
</protein>
<name>A0A3S5FFH8_9PLAT</name>
<dbReference type="Proteomes" id="UP000784294">
    <property type="component" value="Unassembled WGS sequence"/>
</dbReference>
<sequence>MIPKFVYDPPPCLSRQSRQHGLAQKGTRSAKATSDWIRMPTRQTLVPPSEGISSIQDEPDIDSPPP</sequence>
<feature type="region of interest" description="Disordered" evidence="1">
    <location>
        <begin position="1"/>
        <end position="66"/>
    </location>
</feature>
<evidence type="ECO:0000313" key="3">
    <source>
        <dbReference type="Proteomes" id="UP000784294"/>
    </source>
</evidence>
<feature type="compositionally biased region" description="Polar residues" evidence="1">
    <location>
        <begin position="41"/>
        <end position="56"/>
    </location>
</feature>